<evidence type="ECO:0000313" key="4">
    <source>
        <dbReference type="EMBL" id="MBW4467395.1"/>
    </source>
</evidence>
<dbReference type="PROSITE" id="PS50213">
    <property type="entry name" value="FAS1"/>
    <property type="match status" value="1"/>
</dbReference>
<feature type="signal peptide" evidence="2">
    <location>
        <begin position="1"/>
        <end position="34"/>
    </location>
</feature>
<dbReference type="Pfam" id="PF02469">
    <property type="entry name" value="Fasciclin"/>
    <property type="match status" value="1"/>
</dbReference>
<feature type="compositionally biased region" description="Low complexity" evidence="1">
    <location>
        <begin position="59"/>
        <end position="140"/>
    </location>
</feature>
<dbReference type="Gene3D" id="2.30.180.10">
    <property type="entry name" value="FAS1 domain"/>
    <property type="match status" value="1"/>
</dbReference>
<proteinExistence type="predicted"/>
<dbReference type="PANTHER" id="PTHR10900:SF77">
    <property type="entry name" value="FI19380P1"/>
    <property type="match status" value="1"/>
</dbReference>
<feature type="region of interest" description="Disordered" evidence="1">
    <location>
        <begin position="54"/>
        <end position="140"/>
    </location>
</feature>
<gene>
    <name evidence="4" type="ORF">KME07_18370</name>
</gene>
<organism evidence="4 5">
    <name type="scientific">Pegethrix bostrychoides GSE-TBD4-15B</name>
    <dbReference type="NCBI Taxonomy" id="2839662"/>
    <lineage>
        <taxon>Bacteria</taxon>
        <taxon>Bacillati</taxon>
        <taxon>Cyanobacteriota</taxon>
        <taxon>Cyanophyceae</taxon>
        <taxon>Oculatellales</taxon>
        <taxon>Oculatellaceae</taxon>
        <taxon>Pegethrix</taxon>
    </lineage>
</organism>
<dbReference type="SUPFAM" id="SSF82153">
    <property type="entry name" value="FAS1 domain"/>
    <property type="match status" value="1"/>
</dbReference>
<dbReference type="EMBL" id="JAHHHV010000076">
    <property type="protein sequence ID" value="MBW4467395.1"/>
    <property type="molecule type" value="Genomic_DNA"/>
</dbReference>
<feature type="domain" description="FAS1" evidence="3">
    <location>
        <begin position="142"/>
        <end position="273"/>
    </location>
</feature>
<dbReference type="PANTHER" id="PTHR10900">
    <property type="entry name" value="PERIOSTIN-RELATED"/>
    <property type="match status" value="1"/>
</dbReference>
<reference evidence="4" key="2">
    <citation type="journal article" date="2022" name="Microbiol. Resour. Announc.">
        <title>Metagenome Sequencing to Explore Phylogenomics of Terrestrial Cyanobacteria.</title>
        <authorList>
            <person name="Ward R.D."/>
            <person name="Stajich J.E."/>
            <person name="Johansen J.R."/>
            <person name="Huntemann M."/>
            <person name="Clum A."/>
            <person name="Foster B."/>
            <person name="Foster B."/>
            <person name="Roux S."/>
            <person name="Palaniappan K."/>
            <person name="Varghese N."/>
            <person name="Mukherjee S."/>
            <person name="Reddy T.B.K."/>
            <person name="Daum C."/>
            <person name="Copeland A."/>
            <person name="Chen I.A."/>
            <person name="Ivanova N.N."/>
            <person name="Kyrpides N.C."/>
            <person name="Shapiro N."/>
            <person name="Eloe-Fadrosh E.A."/>
            <person name="Pietrasiak N."/>
        </authorList>
    </citation>
    <scope>NUCLEOTIDE SEQUENCE</scope>
    <source>
        <strain evidence="4">GSE-TBD4-15B</strain>
    </source>
</reference>
<dbReference type="Proteomes" id="UP000707356">
    <property type="component" value="Unassembled WGS sequence"/>
</dbReference>
<evidence type="ECO:0000259" key="3">
    <source>
        <dbReference type="PROSITE" id="PS50213"/>
    </source>
</evidence>
<accession>A0A951PDX5</accession>
<comment type="caution">
    <text evidence="4">The sequence shown here is derived from an EMBL/GenBank/DDBJ whole genome shotgun (WGS) entry which is preliminary data.</text>
</comment>
<protein>
    <submittedName>
        <fullName evidence="4">Fasciclin domain-containing protein</fullName>
    </submittedName>
</protein>
<dbReference type="InterPro" id="IPR000782">
    <property type="entry name" value="FAS1_domain"/>
</dbReference>
<dbReference type="AlphaFoldDB" id="A0A951PDX5"/>
<dbReference type="FunFam" id="2.30.180.10:FF:000019">
    <property type="entry name" value="Cell surface lipoprotein"/>
    <property type="match status" value="1"/>
</dbReference>
<keyword evidence="2" id="KW-0732">Signal</keyword>
<dbReference type="SMART" id="SM00554">
    <property type="entry name" value="FAS1"/>
    <property type="match status" value="1"/>
</dbReference>
<feature type="chain" id="PRO_5036923869" evidence="2">
    <location>
        <begin position="35"/>
        <end position="278"/>
    </location>
</feature>
<evidence type="ECO:0000256" key="2">
    <source>
        <dbReference type="SAM" id="SignalP"/>
    </source>
</evidence>
<name>A0A951PDX5_9CYAN</name>
<dbReference type="InterPro" id="IPR050904">
    <property type="entry name" value="Adhesion/Biosynth-related"/>
</dbReference>
<reference evidence="4" key="1">
    <citation type="submission" date="2021-05" db="EMBL/GenBank/DDBJ databases">
        <authorList>
            <person name="Pietrasiak N."/>
            <person name="Ward R."/>
            <person name="Stajich J.E."/>
            <person name="Kurbessoian T."/>
        </authorList>
    </citation>
    <scope>NUCLEOTIDE SEQUENCE</scope>
    <source>
        <strain evidence="4">GSE-TBD4-15B</strain>
    </source>
</reference>
<dbReference type="InterPro" id="IPR036378">
    <property type="entry name" value="FAS1_dom_sf"/>
</dbReference>
<sequence>MTSLNQTRLMRRRLGLIGLTAGAALSVTTWSALANPQISNSQPSGAQSIENPVAPIAQTPGTSSPAPTAPTTPTAPTAPDITAPSITPPSITAPSVTTPGATTPGATTPGTTAPEVTEPMTPAKPEAQTPASPTAPQTAATTGTIADVAAASDTFTTLVAALNEAELTEVLQGQGPFTVFAPTDAAFEALPAGTVDELMKPENRALLVQLLKYHVVAGAYPSGDLEAGDLTSAEGSPITVSGTGDEMKVNEANVIQPDITATNGVIHAIDSVMLPPDR</sequence>
<evidence type="ECO:0000313" key="5">
    <source>
        <dbReference type="Proteomes" id="UP000707356"/>
    </source>
</evidence>
<evidence type="ECO:0000256" key="1">
    <source>
        <dbReference type="SAM" id="MobiDB-lite"/>
    </source>
</evidence>